<feature type="non-terminal residue" evidence="5">
    <location>
        <position position="261"/>
    </location>
</feature>
<evidence type="ECO:0000256" key="2">
    <source>
        <dbReference type="ARBA" id="ARBA00022679"/>
    </source>
</evidence>
<dbReference type="InterPro" id="IPR002941">
    <property type="entry name" value="DNA_methylase_N4/N6"/>
</dbReference>
<organism evidence="5">
    <name type="scientific">marine sediment metagenome</name>
    <dbReference type="NCBI Taxonomy" id="412755"/>
    <lineage>
        <taxon>unclassified sequences</taxon>
        <taxon>metagenomes</taxon>
        <taxon>ecological metagenomes</taxon>
    </lineage>
</organism>
<feature type="domain" description="DNA methylase N-4/N-6" evidence="4">
    <location>
        <begin position="2"/>
        <end position="173"/>
    </location>
</feature>
<keyword evidence="2" id="KW-0808">Transferase</keyword>
<dbReference type="Pfam" id="PF01555">
    <property type="entry name" value="N6_N4_Mtase"/>
    <property type="match status" value="1"/>
</dbReference>
<dbReference type="PRINTS" id="PR00506">
    <property type="entry name" value="D21N6MTFRASE"/>
</dbReference>
<dbReference type="GO" id="GO:0032259">
    <property type="term" value="P:methylation"/>
    <property type="evidence" value="ECO:0007669"/>
    <property type="project" value="UniProtKB-KW"/>
</dbReference>
<reference evidence="5" key="1">
    <citation type="journal article" date="2014" name="Front. Microbiol.">
        <title>High frequency of phylogenetically diverse reductive dehalogenase-homologous genes in deep subseafloor sedimentary metagenomes.</title>
        <authorList>
            <person name="Kawai M."/>
            <person name="Futagami T."/>
            <person name="Toyoda A."/>
            <person name="Takaki Y."/>
            <person name="Nishi S."/>
            <person name="Hori S."/>
            <person name="Arai W."/>
            <person name="Tsubouchi T."/>
            <person name="Morono Y."/>
            <person name="Uchiyama I."/>
            <person name="Ito T."/>
            <person name="Fujiyama A."/>
            <person name="Inagaki F."/>
            <person name="Takami H."/>
        </authorList>
    </citation>
    <scope>NUCLEOTIDE SEQUENCE</scope>
    <source>
        <strain evidence="5">Expedition CK06-06</strain>
    </source>
</reference>
<sequence length="261" mass="30366">YVKTLMDEVFGENHFRNEIIWSYSTQGRPIDRFPLKHDTLLSYGKTDKTFFNEKAARIPYSESYIKSHFTDKDDQGRICRKRYDSGKWRIYYPNEGMIPNDVWDIPYENSMSLARTGFPTQKPEALLNRIIKASSKSDDIVLDAFAGSGTTGAVAEKLGRKWIMIDCGKLAIYTMQKRLLNLRKEIGNKGKPLKPKPFTICNAGLYDYKMVKGLPWDKYREFVLKLFQCRDEKHRIAGVELDGYLGRDSVMVFNYKKHKKV</sequence>
<evidence type="ECO:0000256" key="1">
    <source>
        <dbReference type="ARBA" id="ARBA00022603"/>
    </source>
</evidence>
<dbReference type="GO" id="GO:0003677">
    <property type="term" value="F:DNA binding"/>
    <property type="evidence" value="ECO:0007669"/>
    <property type="project" value="InterPro"/>
</dbReference>
<dbReference type="GO" id="GO:0008170">
    <property type="term" value="F:N-methyltransferase activity"/>
    <property type="evidence" value="ECO:0007669"/>
    <property type="project" value="InterPro"/>
</dbReference>
<comment type="caution">
    <text evidence="5">The sequence shown here is derived from an EMBL/GenBank/DDBJ whole genome shotgun (WGS) entry which is preliminary data.</text>
</comment>
<dbReference type="InterPro" id="IPR002295">
    <property type="entry name" value="N4/N6-MTase_EcoPI_Mod-like"/>
</dbReference>
<dbReference type="AlphaFoldDB" id="X1JC08"/>
<name>X1JC08_9ZZZZ</name>
<evidence type="ECO:0000259" key="4">
    <source>
        <dbReference type="Pfam" id="PF01555"/>
    </source>
</evidence>
<dbReference type="SUPFAM" id="SSF53335">
    <property type="entry name" value="S-adenosyl-L-methionine-dependent methyltransferases"/>
    <property type="match status" value="1"/>
</dbReference>
<keyword evidence="1" id="KW-0489">Methyltransferase</keyword>
<evidence type="ECO:0000313" key="5">
    <source>
        <dbReference type="EMBL" id="GAH67313.1"/>
    </source>
</evidence>
<evidence type="ECO:0000256" key="3">
    <source>
        <dbReference type="ARBA" id="ARBA00022691"/>
    </source>
</evidence>
<proteinExistence type="predicted"/>
<dbReference type="InterPro" id="IPR029063">
    <property type="entry name" value="SAM-dependent_MTases_sf"/>
</dbReference>
<keyword evidence="3" id="KW-0949">S-adenosyl-L-methionine</keyword>
<protein>
    <recommendedName>
        <fullName evidence="4">DNA methylase N-4/N-6 domain-containing protein</fullName>
    </recommendedName>
</protein>
<accession>X1JC08</accession>
<dbReference type="Gene3D" id="3.40.50.150">
    <property type="entry name" value="Vaccinia Virus protein VP39"/>
    <property type="match status" value="1"/>
</dbReference>
<feature type="non-terminal residue" evidence="5">
    <location>
        <position position="1"/>
    </location>
</feature>
<gene>
    <name evidence="5" type="ORF">S03H2_50680</name>
</gene>
<dbReference type="EMBL" id="BARU01032111">
    <property type="protein sequence ID" value="GAH67313.1"/>
    <property type="molecule type" value="Genomic_DNA"/>
</dbReference>